<dbReference type="Gene3D" id="1.10.10.10">
    <property type="entry name" value="Winged helix-like DNA-binding domain superfamily/Winged helix DNA-binding domain"/>
    <property type="match status" value="1"/>
</dbReference>
<dbReference type="PANTHER" id="PTHR30427">
    <property type="entry name" value="TRANSCRIPTIONAL ACTIVATOR PROTEIN LYSR"/>
    <property type="match status" value="1"/>
</dbReference>
<evidence type="ECO:0000256" key="2">
    <source>
        <dbReference type="ARBA" id="ARBA00023015"/>
    </source>
</evidence>
<dbReference type="EMBL" id="CYSR01000009">
    <property type="protein sequence ID" value="CUH98533.1"/>
    <property type="molecule type" value="Genomic_DNA"/>
</dbReference>
<dbReference type="InterPro" id="IPR036390">
    <property type="entry name" value="WH_DNA-bd_sf"/>
</dbReference>
<dbReference type="AlphaFoldDB" id="A0A0P1HJI6"/>
<dbReference type="InterPro" id="IPR005119">
    <property type="entry name" value="LysR_subst-bd"/>
</dbReference>
<dbReference type="InterPro" id="IPR036388">
    <property type="entry name" value="WH-like_DNA-bd_sf"/>
</dbReference>
<keyword evidence="4" id="KW-0804">Transcription</keyword>
<dbReference type="PRINTS" id="PR00039">
    <property type="entry name" value="HTHLYSR"/>
</dbReference>
<dbReference type="GO" id="GO:0010628">
    <property type="term" value="P:positive regulation of gene expression"/>
    <property type="evidence" value="ECO:0007669"/>
    <property type="project" value="TreeGrafter"/>
</dbReference>
<reference evidence="6 7" key="1">
    <citation type="submission" date="2015-09" db="EMBL/GenBank/DDBJ databases">
        <authorList>
            <consortium name="Swine Surveillance"/>
        </authorList>
    </citation>
    <scope>NUCLEOTIDE SEQUENCE [LARGE SCALE GENOMIC DNA]</scope>
    <source>
        <strain evidence="6 7">CECT 8399</strain>
    </source>
</reference>
<accession>A0A0P1HJI6</accession>
<keyword evidence="3" id="KW-0238">DNA-binding</keyword>
<evidence type="ECO:0000256" key="3">
    <source>
        <dbReference type="ARBA" id="ARBA00023125"/>
    </source>
</evidence>
<dbReference type="PROSITE" id="PS50931">
    <property type="entry name" value="HTH_LYSR"/>
    <property type="match status" value="1"/>
</dbReference>
<dbReference type="FunFam" id="1.10.10.10:FF:000001">
    <property type="entry name" value="LysR family transcriptional regulator"/>
    <property type="match status" value="1"/>
</dbReference>
<name>A0A0P1HJI6_9RHOB</name>
<dbReference type="SUPFAM" id="SSF46785">
    <property type="entry name" value="Winged helix' DNA-binding domain"/>
    <property type="match status" value="1"/>
</dbReference>
<dbReference type="Proteomes" id="UP000051326">
    <property type="component" value="Unassembled WGS sequence"/>
</dbReference>
<evidence type="ECO:0000313" key="7">
    <source>
        <dbReference type="Proteomes" id="UP000051326"/>
    </source>
</evidence>
<dbReference type="Pfam" id="PF03466">
    <property type="entry name" value="LysR_substrate"/>
    <property type="match status" value="1"/>
</dbReference>
<dbReference type="PANTHER" id="PTHR30427:SF1">
    <property type="entry name" value="TRANSCRIPTIONAL ACTIVATOR PROTEIN LYSR"/>
    <property type="match status" value="1"/>
</dbReference>
<dbReference type="GO" id="GO:0003700">
    <property type="term" value="F:DNA-binding transcription factor activity"/>
    <property type="evidence" value="ECO:0007669"/>
    <property type="project" value="InterPro"/>
</dbReference>
<comment type="similarity">
    <text evidence="1">Belongs to the LysR transcriptional regulatory family.</text>
</comment>
<dbReference type="Pfam" id="PF00126">
    <property type="entry name" value="HTH_1"/>
    <property type="match status" value="1"/>
</dbReference>
<gene>
    <name evidence="6" type="primary">cmpR_1</name>
    <name evidence="6" type="ORF">PHA8399_00647</name>
</gene>
<evidence type="ECO:0000256" key="1">
    <source>
        <dbReference type="ARBA" id="ARBA00009437"/>
    </source>
</evidence>
<keyword evidence="2" id="KW-0805">Transcription regulation</keyword>
<evidence type="ECO:0000256" key="4">
    <source>
        <dbReference type="ARBA" id="ARBA00023163"/>
    </source>
</evidence>
<evidence type="ECO:0000313" key="6">
    <source>
        <dbReference type="EMBL" id="CUH98533.1"/>
    </source>
</evidence>
<evidence type="ECO:0000259" key="5">
    <source>
        <dbReference type="PROSITE" id="PS50931"/>
    </source>
</evidence>
<dbReference type="Gene3D" id="3.40.190.290">
    <property type="match status" value="1"/>
</dbReference>
<proteinExistence type="inferred from homology"/>
<sequence>MNSHQLAVFHEVMKTGSVSQAARNLHRTQPAISAAIKTLEEELGLPLFLREGRRLVPVPEAQYLMAEATEILSRMETAQQNLANMRDRVQGSIRIVAMPGPSTYLLPEFISRFVAGKPEVRVTLATRSSPQVRSLVAANSFDIGFCDMTRFRGDRKLYAAEELPSNCLCAVPAGHPLAQQEVITAAQLSGQPMGALQPDHTTYQATSQAFQAAGAEFNLRYDAQYFLPLFHFIAAGQACAVVDVLSAESYRRSHAGEARIRFLPFEPQIPFGYSILTPSERPLSQLAASFAAAWREYVTEILAASAR</sequence>
<dbReference type="InterPro" id="IPR000847">
    <property type="entry name" value="LysR_HTH_N"/>
</dbReference>
<dbReference type="RefSeq" id="WP_058284752.1">
    <property type="nucleotide sequence ID" value="NZ_CYSR01000009.1"/>
</dbReference>
<protein>
    <submittedName>
        <fullName evidence="6">HTH-type transcriptional activator CmpR</fullName>
    </submittedName>
</protein>
<organism evidence="6 7">
    <name type="scientific">Leisingera aquaemixtae</name>
    <dbReference type="NCBI Taxonomy" id="1396826"/>
    <lineage>
        <taxon>Bacteria</taxon>
        <taxon>Pseudomonadati</taxon>
        <taxon>Pseudomonadota</taxon>
        <taxon>Alphaproteobacteria</taxon>
        <taxon>Rhodobacterales</taxon>
        <taxon>Roseobacteraceae</taxon>
        <taxon>Leisingera</taxon>
    </lineage>
</organism>
<dbReference type="GO" id="GO:0043565">
    <property type="term" value="F:sequence-specific DNA binding"/>
    <property type="evidence" value="ECO:0007669"/>
    <property type="project" value="TreeGrafter"/>
</dbReference>
<feature type="domain" description="HTH lysR-type" evidence="5">
    <location>
        <begin position="1"/>
        <end position="58"/>
    </location>
</feature>
<dbReference type="STRING" id="1396826.PHA8399_00647"/>
<dbReference type="SUPFAM" id="SSF53850">
    <property type="entry name" value="Periplasmic binding protein-like II"/>
    <property type="match status" value="1"/>
</dbReference>